<dbReference type="SUPFAM" id="SSF51215">
    <property type="entry name" value="Regulatory protein AraC"/>
    <property type="match status" value="1"/>
</dbReference>
<evidence type="ECO:0000313" key="5">
    <source>
        <dbReference type="EMBL" id="QUH29272.1"/>
    </source>
</evidence>
<evidence type="ECO:0000256" key="3">
    <source>
        <dbReference type="ARBA" id="ARBA00023163"/>
    </source>
</evidence>
<dbReference type="InterPro" id="IPR014710">
    <property type="entry name" value="RmlC-like_jellyroll"/>
</dbReference>
<dbReference type="GO" id="GO:0043565">
    <property type="term" value="F:sequence-specific DNA binding"/>
    <property type="evidence" value="ECO:0007669"/>
    <property type="project" value="InterPro"/>
</dbReference>
<protein>
    <submittedName>
        <fullName evidence="5">AraC family transcriptional regulator</fullName>
    </submittedName>
</protein>
<dbReference type="SMART" id="SM00342">
    <property type="entry name" value="HTH_ARAC"/>
    <property type="match status" value="1"/>
</dbReference>
<organism evidence="5 6">
    <name type="scientific">Vallitalea guaymasensis</name>
    <dbReference type="NCBI Taxonomy" id="1185412"/>
    <lineage>
        <taxon>Bacteria</taxon>
        <taxon>Bacillati</taxon>
        <taxon>Bacillota</taxon>
        <taxon>Clostridia</taxon>
        <taxon>Lachnospirales</taxon>
        <taxon>Vallitaleaceae</taxon>
        <taxon>Vallitalea</taxon>
    </lineage>
</organism>
<keyword evidence="3" id="KW-0804">Transcription</keyword>
<evidence type="ECO:0000259" key="4">
    <source>
        <dbReference type="PROSITE" id="PS01124"/>
    </source>
</evidence>
<gene>
    <name evidence="5" type="ORF">HYG85_10175</name>
</gene>
<dbReference type="PROSITE" id="PS00041">
    <property type="entry name" value="HTH_ARAC_FAMILY_1"/>
    <property type="match status" value="1"/>
</dbReference>
<dbReference type="Proteomes" id="UP000677305">
    <property type="component" value="Chromosome"/>
</dbReference>
<dbReference type="InterPro" id="IPR018060">
    <property type="entry name" value="HTH_AraC"/>
</dbReference>
<evidence type="ECO:0000256" key="2">
    <source>
        <dbReference type="ARBA" id="ARBA00023125"/>
    </source>
</evidence>
<reference evidence="5 6" key="1">
    <citation type="submission" date="2020-07" db="EMBL/GenBank/DDBJ databases">
        <title>Vallitalea guaymasensis genome.</title>
        <authorList>
            <person name="Postec A."/>
        </authorList>
    </citation>
    <scope>NUCLEOTIDE SEQUENCE [LARGE SCALE GENOMIC DNA]</scope>
    <source>
        <strain evidence="5 6">Ra1766G1</strain>
    </source>
</reference>
<dbReference type="PROSITE" id="PS01124">
    <property type="entry name" value="HTH_ARAC_FAMILY_2"/>
    <property type="match status" value="1"/>
</dbReference>
<dbReference type="InterPro" id="IPR018062">
    <property type="entry name" value="HTH_AraC-typ_CS"/>
</dbReference>
<dbReference type="InterPro" id="IPR013096">
    <property type="entry name" value="Cupin_2"/>
</dbReference>
<dbReference type="EMBL" id="CP058561">
    <property type="protein sequence ID" value="QUH29272.1"/>
    <property type="molecule type" value="Genomic_DNA"/>
</dbReference>
<dbReference type="RefSeq" id="WP_212693385.1">
    <property type="nucleotide sequence ID" value="NZ_CP058561.1"/>
</dbReference>
<name>A0A8J8SC18_9FIRM</name>
<dbReference type="AlphaFoldDB" id="A0A8J8SC18"/>
<evidence type="ECO:0000313" key="6">
    <source>
        <dbReference type="Proteomes" id="UP000677305"/>
    </source>
</evidence>
<dbReference type="InterPro" id="IPR037923">
    <property type="entry name" value="HTH-like"/>
</dbReference>
<dbReference type="GO" id="GO:0003700">
    <property type="term" value="F:DNA-binding transcription factor activity"/>
    <property type="evidence" value="ECO:0007669"/>
    <property type="project" value="InterPro"/>
</dbReference>
<keyword evidence="2" id="KW-0238">DNA-binding</keyword>
<proteinExistence type="predicted"/>
<dbReference type="Gene3D" id="1.10.10.60">
    <property type="entry name" value="Homeodomain-like"/>
    <property type="match status" value="2"/>
</dbReference>
<sequence>MKINDNEQSATHNTVYELDDRHVKLYTIPDFVAIGCVKSDQKWSFYEHMHHSHEYIYVKKGSIKYWCDGEEFVAHEGDFYFIQPEQKHKEISYSEPIEFIYLKFRYNNKIKLDDSGLQLIRNVDKDVIELIEKILLELENQQSGAKQIVEAIILELVWRVRRILNIVEDKNPNRFGYKNTLVKKAVEYIKLNKFQKLTVKQIADNCNVSSDYLSHIFKDITELTLLQFIESIKMNEAMTMITSSDLNINQIAYKLGYNDSLYFSKKFKKIFGVSPSKYRKQNRP</sequence>
<dbReference type="SUPFAM" id="SSF46689">
    <property type="entry name" value="Homeodomain-like"/>
    <property type="match status" value="2"/>
</dbReference>
<dbReference type="InterPro" id="IPR020449">
    <property type="entry name" value="Tscrpt_reg_AraC-type_HTH"/>
</dbReference>
<dbReference type="Pfam" id="PF12833">
    <property type="entry name" value="HTH_18"/>
    <property type="match status" value="1"/>
</dbReference>
<dbReference type="Pfam" id="PF07883">
    <property type="entry name" value="Cupin_2"/>
    <property type="match status" value="1"/>
</dbReference>
<feature type="domain" description="HTH araC/xylS-type" evidence="4">
    <location>
        <begin position="183"/>
        <end position="281"/>
    </location>
</feature>
<dbReference type="Gene3D" id="2.60.120.10">
    <property type="entry name" value="Jelly Rolls"/>
    <property type="match status" value="1"/>
</dbReference>
<dbReference type="KEGG" id="vgu:HYG85_10175"/>
<accession>A0A8J8SC18</accession>
<keyword evidence="6" id="KW-1185">Reference proteome</keyword>
<evidence type="ECO:0000256" key="1">
    <source>
        <dbReference type="ARBA" id="ARBA00023015"/>
    </source>
</evidence>
<keyword evidence="1" id="KW-0805">Transcription regulation</keyword>
<dbReference type="PANTHER" id="PTHR43280:SF2">
    <property type="entry name" value="HTH-TYPE TRANSCRIPTIONAL REGULATOR EXSA"/>
    <property type="match status" value="1"/>
</dbReference>
<dbReference type="PRINTS" id="PR00032">
    <property type="entry name" value="HTHARAC"/>
</dbReference>
<dbReference type="InterPro" id="IPR009057">
    <property type="entry name" value="Homeodomain-like_sf"/>
</dbReference>
<dbReference type="PANTHER" id="PTHR43280">
    <property type="entry name" value="ARAC-FAMILY TRANSCRIPTIONAL REGULATOR"/>
    <property type="match status" value="1"/>
</dbReference>